<organism evidence="7 8">
    <name type="scientific">Amycolatopsis thermoflava</name>
    <dbReference type="NCBI Taxonomy" id="84480"/>
    <lineage>
        <taxon>Bacteria</taxon>
        <taxon>Bacillati</taxon>
        <taxon>Actinomycetota</taxon>
        <taxon>Actinomycetes</taxon>
        <taxon>Pseudonocardiales</taxon>
        <taxon>Pseudonocardiaceae</taxon>
        <taxon>Amycolatopsis</taxon>
        <taxon>Amycolatopsis methanolica group</taxon>
    </lineage>
</organism>
<dbReference type="Pfam" id="PF00725">
    <property type="entry name" value="3HCDH"/>
    <property type="match status" value="1"/>
</dbReference>
<protein>
    <submittedName>
        <fullName evidence="7">3-hydroxyacyl-CoA dehydrogenase</fullName>
    </submittedName>
</protein>
<accession>A0A3N2GPM9</accession>
<evidence type="ECO:0000256" key="1">
    <source>
        <dbReference type="ARBA" id="ARBA00005086"/>
    </source>
</evidence>
<dbReference type="GO" id="GO:0008691">
    <property type="term" value="F:3-hydroxybutyryl-CoA dehydrogenase activity"/>
    <property type="evidence" value="ECO:0007669"/>
    <property type="project" value="TreeGrafter"/>
</dbReference>
<dbReference type="EMBL" id="RKHY01000001">
    <property type="protein sequence ID" value="ROS38586.1"/>
    <property type="molecule type" value="Genomic_DNA"/>
</dbReference>
<name>A0A3N2GPM9_9PSEU</name>
<evidence type="ECO:0000256" key="4">
    <source>
        <dbReference type="PIRSR" id="PIRSR000105-1"/>
    </source>
</evidence>
<dbReference type="Gene3D" id="3.40.50.720">
    <property type="entry name" value="NAD(P)-binding Rossmann-like Domain"/>
    <property type="match status" value="1"/>
</dbReference>
<dbReference type="PIRSF" id="PIRSF000105">
    <property type="entry name" value="HCDH"/>
    <property type="match status" value="1"/>
</dbReference>
<feature type="site" description="Important for catalytic activity" evidence="4">
    <location>
        <position position="107"/>
    </location>
</feature>
<dbReference type="GO" id="GO:0006635">
    <property type="term" value="P:fatty acid beta-oxidation"/>
    <property type="evidence" value="ECO:0007669"/>
    <property type="project" value="TreeGrafter"/>
</dbReference>
<dbReference type="Proteomes" id="UP000274843">
    <property type="component" value="Unassembled WGS sequence"/>
</dbReference>
<evidence type="ECO:0000259" key="6">
    <source>
        <dbReference type="Pfam" id="PF02737"/>
    </source>
</evidence>
<dbReference type="InterPro" id="IPR036291">
    <property type="entry name" value="NAD(P)-bd_dom_sf"/>
</dbReference>
<gene>
    <name evidence="7" type="ORF">EDD35_0869</name>
</gene>
<comment type="similarity">
    <text evidence="2">Belongs to the 3-hydroxyacyl-CoA dehydrogenase family.</text>
</comment>
<evidence type="ECO:0000313" key="7">
    <source>
        <dbReference type="EMBL" id="ROS38586.1"/>
    </source>
</evidence>
<dbReference type="InterPro" id="IPR013328">
    <property type="entry name" value="6PGD_dom2"/>
</dbReference>
<comment type="pathway">
    <text evidence="1">Lipid metabolism; butanoate metabolism.</text>
</comment>
<sequence>MSESTADFKRIGLIGSGTAATGIAEALTASGREVIALGSTRGAGADLADADLVLEAVPDEAEVKQAVLAEIADVIGEGTPIVTVTATLSVTELAAGVPNPPRVAGLHFLGPVAGPGVVEVVRALRTGEDLVQALVAFAGSIEGKQPVLVGDRPGFLVNALQLPYLNDVIQEFDDGLASAEDIDTALRLGLGYRAGPLETLDRIGLDVHLRTTEALYAVTRDRRYAPPPLLRRMVAAGFLGDKTGQGFRTGGAATEEE</sequence>
<dbReference type="Pfam" id="PF02737">
    <property type="entry name" value="3HCDH_N"/>
    <property type="match status" value="1"/>
</dbReference>
<feature type="domain" description="3-hydroxyacyl-CoA dehydrogenase NAD binding" evidence="6">
    <location>
        <begin position="45"/>
        <end position="151"/>
    </location>
</feature>
<dbReference type="PANTHER" id="PTHR48075">
    <property type="entry name" value="3-HYDROXYACYL-COA DEHYDROGENASE FAMILY PROTEIN"/>
    <property type="match status" value="1"/>
</dbReference>
<dbReference type="SUPFAM" id="SSF51735">
    <property type="entry name" value="NAD(P)-binding Rossmann-fold domains"/>
    <property type="match status" value="1"/>
</dbReference>
<reference evidence="7 8" key="1">
    <citation type="submission" date="2018-11" db="EMBL/GenBank/DDBJ databases">
        <title>Sequencing the genomes of 1000 actinobacteria strains.</title>
        <authorList>
            <person name="Klenk H.-P."/>
        </authorList>
    </citation>
    <scope>NUCLEOTIDE SEQUENCE [LARGE SCALE GENOMIC DNA]</scope>
    <source>
        <strain evidence="7 8">DSM 44348</strain>
    </source>
</reference>
<dbReference type="InterPro" id="IPR006176">
    <property type="entry name" value="3-OHacyl-CoA_DH_NAD-bd"/>
</dbReference>
<dbReference type="PANTHER" id="PTHR48075:SF5">
    <property type="entry name" value="3-HYDROXYBUTYRYL-COA DEHYDROGENASE"/>
    <property type="match status" value="1"/>
</dbReference>
<feature type="domain" description="3-hydroxyacyl-CoA dehydrogenase C-terminal" evidence="5">
    <location>
        <begin position="154"/>
        <end position="248"/>
    </location>
</feature>
<evidence type="ECO:0000313" key="8">
    <source>
        <dbReference type="Proteomes" id="UP000274843"/>
    </source>
</evidence>
<dbReference type="Gene3D" id="1.10.1040.10">
    <property type="entry name" value="N-(1-d-carboxylethyl)-l-norvaline Dehydrogenase, domain 2"/>
    <property type="match status" value="1"/>
</dbReference>
<evidence type="ECO:0000256" key="2">
    <source>
        <dbReference type="ARBA" id="ARBA00009463"/>
    </source>
</evidence>
<keyword evidence="3" id="KW-0560">Oxidoreductase</keyword>
<dbReference type="InterPro" id="IPR008927">
    <property type="entry name" value="6-PGluconate_DH-like_C_sf"/>
</dbReference>
<keyword evidence="8" id="KW-1185">Reference proteome</keyword>
<dbReference type="AlphaFoldDB" id="A0A3N2GPM9"/>
<dbReference type="RefSeq" id="WP_123682924.1">
    <property type="nucleotide sequence ID" value="NZ_RKHY01000001.1"/>
</dbReference>
<dbReference type="GO" id="GO:0070403">
    <property type="term" value="F:NAD+ binding"/>
    <property type="evidence" value="ECO:0007669"/>
    <property type="project" value="InterPro"/>
</dbReference>
<dbReference type="InterPro" id="IPR006108">
    <property type="entry name" value="3HC_DH_C"/>
</dbReference>
<dbReference type="GeneID" id="301842336"/>
<comment type="caution">
    <text evidence="7">The sequence shown here is derived from an EMBL/GenBank/DDBJ whole genome shotgun (WGS) entry which is preliminary data.</text>
</comment>
<dbReference type="InterPro" id="IPR022694">
    <property type="entry name" value="3-OHacyl-CoA_DH"/>
</dbReference>
<dbReference type="SUPFAM" id="SSF48179">
    <property type="entry name" value="6-phosphogluconate dehydrogenase C-terminal domain-like"/>
    <property type="match status" value="1"/>
</dbReference>
<proteinExistence type="inferred from homology"/>
<evidence type="ECO:0000256" key="3">
    <source>
        <dbReference type="ARBA" id="ARBA00023002"/>
    </source>
</evidence>
<evidence type="ECO:0000259" key="5">
    <source>
        <dbReference type="Pfam" id="PF00725"/>
    </source>
</evidence>